<protein>
    <submittedName>
        <fullName evidence="4">Uncharacterized protein</fullName>
    </submittedName>
</protein>
<feature type="domain" description="Myb/SANT-like" evidence="2">
    <location>
        <begin position="261"/>
        <end position="336"/>
    </location>
</feature>
<gene>
    <name evidence="4" type="ORF">MIMGU_mgv1a023774mg</name>
</gene>
<dbReference type="InterPro" id="IPR058353">
    <property type="entry name" value="DUF8040"/>
</dbReference>
<dbReference type="STRING" id="4155.A0A022R0W6"/>
<proteinExistence type="predicted"/>
<evidence type="ECO:0000259" key="3">
    <source>
        <dbReference type="Pfam" id="PF26138"/>
    </source>
</evidence>
<dbReference type="eggNOG" id="KOG4585">
    <property type="taxonomic scope" value="Eukaryota"/>
</dbReference>
<dbReference type="EMBL" id="KI630843">
    <property type="protein sequence ID" value="EYU32410.1"/>
    <property type="molecule type" value="Genomic_DNA"/>
</dbReference>
<reference evidence="4 5" key="1">
    <citation type="journal article" date="2013" name="Proc. Natl. Acad. Sci. U.S.A.">
        <title>Fine-scale variation in meiotic recombination in Mimulus inferred from population shotgun sequencing.</title>
        <authorList>
            <person name="Hellsten U."/>
            <person name="Wright K.M."/>
            <person name="Jenkins J."/>
            <person name="Shu S."/>
            <person name="Yuan Y."/>
            <person name="Wessler S.R."/>
            <person name="Schmutz J."/>
            <person name="Willis J.H."/>
            <person name="Rokhsar D.S."/>
        </authorList>
    </citation>
    <scope>NUCLEOTIDE SEQUENCE [LARGE SCALE GENOMIC DNA]</scope>
    <source>
        <strain evidence="5">cv. DUN x IM62</strain>
    </source>
</reference>
<name>A0A022R0W6_ERYGU</name>
<keyword evidence="5" id="KW-1185">Reference proteome</keyword>
<organism evidence="4 5">
    <name type="scientific">Erythranthe guttata</name>
    <name type="common">Yellow monkey flower</name>
    <name type="synonym">Mimulus guttatus</name>
    <dbReference type="NCBI Taxonomy" id="4155"/>
    <lineage>
        <taxon>Eukaryota</taxon>
        <taxon>Viridiplantae</taxon>
        <taxon>Streptophyta</taxon>
        <taxon>Embryophyta</taxon>
        <taxon>Tracheophyta</taxon>
        <taxon>Spermatophyta</taxon>
        <taxon>Magnoliopsida</taxon>
        <taxon>eudicotyledons</taxon>
        <taxon>Gunneridae</taxon>
        <taxon>Pentapetalae</taxon>
        <taxon>asterids</taxon>
        <taxon>lamiids</taxon>
        <taxon>Lamiales</taxon>
        <taxon>Phrymaceae</taxon>
        <taxon>Erythranthe</taxon>
    </lineage>
</organism>
<dbReference type="PANTHER" id="PTHR46929:SF3">
    <property type="entry name" value="MYB_SANT-LIKE DOMAIN-CONTAINING PROTEIN"/>
    <property type="match status" value="1"/>
</dbReference>
<accession>A0A022R0W6</accession>
<dbReference type="Proteomes" id="UP000030748">
    <property type="component" value="Unassembled WGS sequence"/>
</dbReference>
<dbReference type="Pfam" id="PF12776">
    <property type="entry name" value="Myb_DNA-bind_3"/>
    <property type="match status" value="1"/>
</dbReference>
<feature type="domain" description="DUF8040" evidence="3">
    <location>
        <begin position="54"/>
        <end position="136"/>
    </location>
</feature>
<evidence type="ECO:0000259" key="2">
    <source>
        <dbReference type="Pfam" id="PF12776"/>
    </source>
</evidence>
<evidence type="ECO:0000313" key="5">
    <source>
        <dbReference type="Proteomes" id="UP000030748"/>
    </source>
</evidence>
<evidence type="ECO:0000313" key="4">
    <source>
        <dbReference type="EMBL" id="EYU32410.1"/>
    </source>
</evidence>
<dbReference type="PANTHER" id="PTHR46929">
    <property type="entry name" value="EXPRESSED PROTEIN"/>
    <property type="match status" value="1"/>
</dbReference>
<feature type="region of interest" description="Disordered" evidence="1">
    <location>
        <begin position="382"/>
        <end position="410"/>
    </location>
</feature>
<dbReference type="AlphaFoldDB" id="A0A022R0W6"/>
<dbReference type="Pfam" id="PF26138">
    <property type="entry name" value="DUF8040"/>
    <property type="match status" value="1"/>
</dbReference>
<dbReference type="InterPro" id="IPR024752">
    <property type="entry name" value="Myb/SANT-like_dom"/>
</dbReference>
<evidence type="ECO:0000256" key="1">
    <source>
        <dbReference type="SAM" id="MobiDB-lite"/>
    </source>
</evidence>
<sequence length="493" mass="56405">MEKDEEEIEIIMCLFSSLIGIIGAWHHGKYLAKDLLLNENDDRVYKRKLWMRSLCHDPTCLKQLRVNNRLLNGLCNVLQKDGGLVATKNVTIKEIVALFLHILGHDKKNSTIATTFVRSGETVSRQFHIVLQAVLKIGKLYLNHQRNELFHKRDAERWKWFPYYLVDAGYTNGPGFLAPYRKTRYHLNLCRGNTPINYKEFYNLRHSSARNAIERTFGFIISKMKKGATTSNKARDVSKDVEAPTVNIFEAPKYKRQPYVSWNREMDNHLATILTDQMAQGNKCDGDTWKAQALHAAVTYLNSKLHLNLTKDNIKNRLKIWKKSFNVVSDIQTKQSGMQNKMIENWDDIILLCGKDRATGQGAETFDEGVEAIGEEDEIEVTSAPISGSRVRPSSSTDSMNDKKKRPKKDSLAEVVSAIATSFQEFLASKRKGEEKSSGIEMHDVVSMIPGLTDDEVFKAVRMLMNGNEEEFNLLKALPDEKKKDWIYFLIYS</sequence>